<dbReference type="Gene3D" id="2.40.50.90">
    <property type="match status" value="1"/>
</dbReference>
<evidence type="ECO:0000313" key="2">
    <source>
        <dbReference type="EMBL" id="CAB5194780.1"/>
    </source>
</evidence>
<name>A0A6J7WC33_9CAUD</name>
<feature type="domain" description="TNase-like" evidence="1">
    <location>
        <begin position="3"/>
        <end position="119"/>
    </location>
</feature>
<dbReference type="EMBL" id="LR798220">
    <property type="protein sequence ID" value="CAB5194780.1"/>
    <property type="molecule type" value="Genomic_DNA"/>
</dbReference>
<dbReference type="SMART" id="SM00318">
    <property type="entry name" value="SNc"/>
    <property type="match status" value="1"/>
</dbReference>
<dbReference type="Pfam" id="PF00565">
    <property type="entry name" value="SNase"/>
    <property type="match status" value="1"/>
</dbReference>
<dbReference type="InterPro" id="IPR016071">
    <property type="entry name" value="Staphylococal_nuclease_OB-fold"/>
</dbReference>
<protein>
    <submittedName>
        <fullName evidence="2">COG1525 Micrococcal nuclease (Thermonuclease) homologs</fullName>
    </submittedName>
</protein>
<gene>
    <name evidence="2" type="ORF">UFOVP168_25</name>
</gene>
<reference evidence="2" key="1">
    <citation type="submission" date="2020-05" db="EMBL/GenBank/DDBJ databases">
        <authorList>
            <person name="Chiriac C."/>
            <person name="Salcher M."/>
            <person name="Ghai R."/>
            <person name="Kavagutti S V."/>
        </authorList>
    </citation>
    <scope>NUCLEOTIDE SEQUENCE</scope>
</reference>
<dbReference type="InterPro" id="IPR035437">
    <property type="entry name" value="SNase_OB-fold_sf"/>
</dbReference>
<sequence>MVGEFLALVLLVNDGDTFKARVTVWDGIEVVTAVRLRGVDTPELRGKCASEKAAALAAKERLTSLLASGRVTLSRVEPDKFAGRVDAEVTVDGKAVASVLVAEGLARPYAGGARQSWCN</sequence>
<accession>A0A6J7WC33</accession>
<organism evidence="2">
    <name type="scientific">uncultured Caudovirales phage</name>
    <dbReference type="NCBI Taxonomy" id="2100421"/>
    <lineage>
        <taxon>Viruses</taxon>
        <taxon>Duplodnaviria</taxon>
        <taxon>Heunggongvirae</taxon>
        <taxon>Uroviricota</taxon>
        <taxon>Caudoviricetes</taxon>
        <taxon>Peduoviridae</taxon>
        <taxon>Maltschvirus</taxon>
        <taxon>Maltschvirus maltsch</taxon>
    </lineage>
</organism>
<dbReference type="SUPFAM" id="SSF50199">
    <property type="entry name" value="Staphylococcal nuclease"/>
    <property type="match status" value="1"/>
</dbReference>
<evidence type="ECO:0000259" key="1">
    <source>
        <dbReference type="SMART" id="SM00318"/>
    </source>
</evidence>
<proteinExistence type="predicted"/>